<reference evidence="2 3" key="1">
    <citation type="submission" date="2018-11" db="EMBL/GenBank/DDBJ databases">
        <title>Novel bacteria species description.</title>
        <authorList>
            <person name="Han J.-H."/>
        </authorList>
    </citation>
    <scope>NUCLEOTIDE SEQUENCE [LARGE SCALE GENOMIC DNA]</scope>
    <source>
        <strain evidence="2 3">KCTC23259</strain>
    </source>
</reference>
<comment type="caution">
    <text evidence="2">The sequence shown here is derived from an EMBL/GenBank/DDBJ whole genome shotgun (WGS) entry which is preliminary data.</text>
</comment>
<accession>A0AAE3KRW6</accession>
<proteinExistence type="predicted"/>
<protein>
    <submittedName>
        <fullName evidence="2">Uncharacterized protein</fullName>
    </submittedName>
</protein>
<keyword evidence="1" id="KW-0812">Transmembrane</keyword>
<evidence type="ECO:0000256" key="1">
    <source>
        <dbReference type="SAM" id="Phobius"/>
    </source>
</evidence>
<sequence>MELEELKTTWGMYDKKILSTQNITQKLIESMIRERSISRVERLKKQYFSFFALLIVEAGFMLAILFGNPFDFKYQIQFLPFLLLLMGIIVAFINLTRYYEKISKPLIDKNIGTFLNDILDFYEKNQKYEKWFGLILFSIGFLVPLSFLPPKIEKYGILKGLLDTAIPMAISLILYFLAFKMGAFRKRHKENFKSDLEEYNELKEMSGELNEKVS</sequence>
<dbReference type="Proteomes" id="UP001204144">
    <property type="component" value="Unassembled WGS sequence"/>
</dbReference>
<dbReference type="EMBL" id="RJUF01000011">
    <property type="protein sequence ID" value="MCP9762518.1"/>
    <property type="molecule type" value="Genomic_DNA"/>
</dbReference>
<dbReference type="RefSeq" id="WP_255036289.1">
    <property type="nucleotide sequence ID" value="NZ_RJUF01000011.1"/>
</dbReference>
<keyword evidence="3" id="KW-1185">Reference proteome</keyword>
<feature type="transmembrane region" description="Helical" evidence="1">
    <location>
        <begin position="160"/>
        <end position="179"/>
    </location>
</feature>
<evidence type="ECO:0000313" key="3">
    <source>
        <dbReference type="Proteomes" id="UP001204144"/>
    </source>
</evidence>
<organism evidence="2 3">
    <name type="scientific">Lacihabitans soyangensis</name>
    <dbReference type="NCBI Taxonomy" id="869394"/>
    <lineage>
        <taxon>Bacteria</taxon>
        <taxon>Pseudomonadati</taxon>
        <taxon>Bacteroidota</taxon>
        <taxon>Cytophagia</taxon>
        <taxon>Cytophagales</taxon>
        <taxon>Leadbetterellaceae</taxon>
        <taxon>Lacihabitans</taxon>
    </lineage>
</organism>
<name>A0AAE3KRW6_9BACT</name>
<keyword evidence="1" id="KW-1133">Transmembrane helix</keyword>
<feature type="transmembrane region" description="Helical" evidence="1">
    <location>
        <begin position="131"/>
        <end position="148"/>
    </location>
</feature>
<gene>
    <name evidence="2" type="ORF">EGI31_06090</name>
</gene>
<keyword evidence="1" id="KW-0472">Membrane</keyword>
<dbReference type="AlphaFoldDB" id="A0AAE3KRW6"/>
<feature type="transmembrane region" description="Helical" evidence="1">
    <location>
        <begin position="47"/>
        <end position="66"/>
    </location>
</feature>
<evidence type="ECO:0000313" key="2">
    <source>
        <dbReference type="EMBL" id="MCP9762518.1"/>
    </source>
</evidence>
<feature type="transmembrane region" description="Helical" evidence="1">
    <location>
        <begin position="78"/>
        <end position="99"/>
    </location>
</feature>